<reference evidence="1" key="1">
    <citation type="journal article" date="2021" name="Genome Biol. Evol.">
        <title>A High-Quality Reference Genome for a Parasitic Bivalve with Doubly Uniparental Inheritance (Bivalvia: Unionida).</title>
        <authorList>
            <person name="Smith C.H."/>
        </authorList>
    </citation>
    <scope>NUCLEOTIDE SEQUENCE</scope>
    <source>
        <strain evidence="1">CHS0354</strain>
    </source>
</reference>
<keyword evidence="2" id="KW-1185">Reference proteome</keyword>
<name>A0AAE0SWL5_9BIVA</name>
<organism evidence="1 2">
    <name type="scientific">Potamilus streckersoni</name>
    <dbReference type="NCBI Taxonomy" id="2493646"/>
    <lineage>
        <taxon>Eukaryota</taxon>
        <taxon>Metazoa</taxon>
        <taxon>Spiralia</taxon>
        <taxon>Lophotrochozoa</taxon>
        <taxon>Mollusca</taxon>
        <taxon>Bivalvia</taxon>
        <taxon>Autobranchia</taxon>
        <taxon>Heteroconchia</taxon>
        <taxon>Palaeoheterodonta</taxon>
        <taxon>Unionida</taxon>
        <taxon>Unionoidea</taxon>
        <taxon>Unionidae</taxon>
        <taxon>Ambleminae</taxon>
        <taxon>Lampsilini</taxon>
        <taxon>Potamilus</taxon>
    </lineage>
</organism>
<gene>
    <name evidence="1" type="ORF">CHS0354_006587</name>
</gene>
<evidence type="ECO:0000313" key="1">
    <source>
        <dbReference type="EMBL" id="KAK3599466.1"/>
    </source>
</evidence>
<evidence type="ECO:0000313" key="2">
    <source>
        <dbReference type="Proteomes" id="UP001195483"/>
    </source>
</evidence>
<reference evidence="1" key="2">
    <citation type="journal article" date="2021" name="Genome Biol. Evol.">
        <title>Developing a high-quality reference genome for a parasitic bivalve with doubly uniparental inheritance (Bivalvia: Unionida).</title>
        <authorList>
            <person name="Smith C.H."/>
        </authorList>
    </citation>
    <scope>NUCLEOTIDE SEQUENCE</scope>
    <source>
        <strain evidence="1">CHS0354</strain>
        <tissue evidence="1">Mantle</tissue>
    </source>
</reference>
<sequence length="108" mass="12155">MWACTAPSEFSGFCEVSILTMLVLCPSEPRQLLQFANVKTSIRGFGVLETRSRSKEQMYALGRCRIRSRRTPDDSILTQSDHVLPVAGTIHFLRAKTVDGSRMSLHVR</sequence>
<dbReference type="Proteomes" id="UP001195483">
    <property type="component" value="Unassembled WGS sequence"/>
</dbReference>
<protein>
    <submittedName>
        <fullName evidence="1">Uncharacterized protein</fullName>
    </submittedName>
</protein>
<dbReference type="EMBL" id="JAEAOA010000455">
    <property type="protein sequence ID" value="KAK3599466.1"/>
    <property type="molecule type" value="Genomic_DNA"/>
</dbReference>
<proteinExistence type="predicted"/>
<dbReference type="AlphaFoldDB" id="A0AAE0SWL5"/>
<comment type="caution">
    <text evidence="1">The sequence shown here is derived from an EMBL/GenBank/DDBJ whole genome shotgun (WGS) entry which is preliminary data.</text>
</comment>
<reference evidence="1" key="3">
    <citation type="submission" date="2023-05" db="EMBL/GenBank/DDBJ databases">
        <authorList>
            <person name="Smith C.H."/>
        </authorList>
    </citation>
    <scope>NUCLEOTIDE SEQUENCE</scope>
    <source>
        <strain evidence="1">CHS0354</strain>
        <tissue evidence="1">Mantle</tissue>
    </source>
</reference>
<accession>A0AAE0SWL5</accession>